<dbReference type="OrthoDB" id="2142605at2759"/>
<gene>
    <name evidence="2" type="ORF">CcCBS67573_g10156</name>
</gene>
<dbReference type="SUPFAM" id="SSF50685">
    <property type="entry name" value="Barwin-like endoglucanases"/>
    <property type="match status" value="1"/>
</dbReference>
<dbReference type="Proteomes" id="UP000320333">
    <property type="component" value="Unassembled WGS sequence"/>
</dbReference>
<evidence type="ECO:0008006" key="4">
    <source>
        <dbReference type="Google" id="ProtNLM"/>
    </source>
</evidence>
<keyword evidence="1" id="KW-0732">Signal</keyword>
<dbReference type="EMBL" id="QEAP01001209">
    <property type="protein sequence ID" value="TPX49534.1"/>
    <property type="molecule type" value="Genomic_DNA"/>
</dbReference>
<dbReference type="Gene3D" id="2.40.40.10">
    <property type="entry name" value="RlpA-like domain"/>
    <property type="match status" value="1"/>
</dbReference>
<dbReference type="InterPro" id="IPR036908">
    <property type="entry name" value="RlpA-like_sf"/>
</dbReference>
<protein>
    <recommendedName>
        <fullName evidence="4">RlpA-like protein double-psi beta-barrel domain-containing protein</fullName>
    </recommendedName>
</protein>
<name>A0A507DD56_9FUNG</name>
<comment type="caution">
    <text evidence="2">The sequence shown here is derived from an EMBL/GenBank/DDBJ whole genome shotgun (WGS) entry which is preliminary data.</text>
</comment>
<reference evidence="2 3" key="1">
    <citation type="journal article" date="2019" name="Sci. Rep.">
        <title>Comparative genomics of chytrid fungi reveal insights into the obligate biotrophic and pathogenic lifestyle of Synchytrium endobioticum.</title>
        <authorList>
            <person name="van de Vossenberg B.T.L.H."/>
            <person name="Warris S."/>
            <person name="Nguyen H.D.T."/>
            <person name="van Gent-Pelzer M.P.E."/>
            <person name="Joly D.L."/>
            <person name="van de Geest H.C."/>
            <person name="Bonants P.J.M."/>
            <person name="Smith D.S."/>
            <person name="Levesque C.A."/>
            <person name="van der Lee T.A.J."/>
        </authorList>
    </citation>
    <scope>NUCLEOTIDE SEQUENCE [LARGE SCALE GENOMIC DNA]</scope>
    <source>
        <strain evidence="2 3">CBS 675.73</strain>
    </source>
</reference>
<sequence>MPSAVITYFADNWSSISTACGSSFPPVNDALFAAVSFKSLSDQSAILKSNKCGTCIRLESSKGSVVVTVVDVMLREDANPEDLDLSTAAFDSVANIPQGIVPGIQYSFVDCQSGAAPQVPSSIPSTQQVQVTSSVQQVTSSQPTATRPTSASVVATGTATRVAATVRTELNVFKSSGSALFASTVMAVGVLCAVI</sequence>
<dbReference type="InterPro" id="IPR051477">
    <property type="entry name" value="Expansin_CellWall"/>
</dbReference>
<evidence type="ECO:0000313" key="2">
    <source>
        <dbReference type="EMBL" id="TPX49534.1"/>
    </source>
</evidence>
<dbReference type="PANTHER" id="PTHR31836">
    <property type="match status" value="1"/>
</dbReference>
<dbReference type="AlphaFoldDB" id="A0A507DD56"/>
<organism evidence="2 3">
    <name type="scientific">Chytriomyces confervae</name>
    <dbReference type="NCBI Taxonomy" id="246404"/>
    <lineage>
        <taxon>Eukaryota</taxon>
        <taxon>Fungi</taxon>
        <taxon>Fungi incertae sedis</taxon>
        <taxon>Chytridiomycota</taxon>
        <taxon>Chytridiomycota incertae sedis</taxon>
        <taxon>Chytridiomycetes</taxon>
        <taxon>Chytridiales</taxon>
        <taxon>Chytriomycetaceae</taxon>
        <taxon>Chytriomyces</taxon>
    </lineage>
</organism>
<evidence type="ECO:0000313" key="3">
    <source>
        <dbReference type="Proteomes" id="UP000320333"/>
    </source>
</evidence>
<proteinExistence type="predicted"/>
<keyword evidence="3" id="KW-1185">Reference proteome</keyword>
<dbReference type="PANTHER" id="PTHR31836:SF21">
    <property type="entry name" value="EXPANSIN-LIKE PROTEIN 7"/>
    <property type="match status" value="1"/>
</dbReference>
<accession>A0A507DD56</accession>
<evidence type="ECO:0000256" key="1">
    <source>
        <dbReference type="ARBA" id="ARBA00022729"/>
    </source>
</evidence>